<dbReference type="STRING" id="104102.AtDm6_1794"/>
<evidence type="ECO:0000313" key="1">
    <source>
        <dbReference type="EMBL" id="KGB23146.1"/>
    </source>
</evidence>
<sequence length="443" mass="48842">MVECLVRKIMVIGLGLTASVPLWSGGSAVAQVIDTYFPPAGSAAGDLAQEPAQIRAMGEYAPLGKRFGPFQINADGGEAIGYDTNVDKILGGKSSAVINTQANLSAVARWGKRDVLHGNIGVDDVRYPSRSIQNRTNWTANIGGVHDFGHDTVGASYTHLSLVQMPTDMAALVLSRPVPYQVDDIRLSYTATTHGRISFIPQGGIQRYHFSFFPPSEFQPTQSYRDRVIITQGVTTQYELRQDSHALLVVQGMQIRYQKQLENAPSRDSNGFSVMAGYDFGLHGPIRFRGVVGYQTRRYRATAFGVINSPIAEAELKWLPTRLTTVTASVRHGIDDGAFENIVGYTFTGARVGITHNYRRNIVFSAYGQMQRANYPATPAFVENTVLYQGRNRQSFYGGGVGAEWLINRHLRLSANYDFSSQSTIGSGRFPVHRFLIKVQFTL</sequence>
<keyword evidence="2" id="KW-1185">Reference proteome</keyword>
<evidence type="ECO:0000313" key="2">
    <source>
        <dbReference type="Proteomes" id="UP000029448"/>
    </source>
</evidence>
<dbReference type="Pfam" id="PF10082">
    <property type="entry name" value="BBP2_2"/>
    <property type="match status" value="1"/>
</dbReference>
<comment type="caution">
    <text evidence="1">The sequence shown here is derived from an EMBL/GenBank/DDBJ whole genome shotgun (WGS) entry which is preliminary data.</text>
</comment>
<dbReference type="AlphaFoldDB" id="A0A094ZL80"/>
<protein>
    <submittedName>
        <fullName evidence="1">Outer membrane protein/protective antigen OMA87</fullName>
    </submittedName>
</protein>
<name>A0A094ZL80_9PROT</name>
<organism evidence="1 2">
    <name type="scientific">Acetobacter tropicalis</name>
    <dbReference type="NCBI Taxonomy" id="104102"/>
    <lineage>
        <taxon>Bacteria</taxon>
        <taxon>Pseudomonadati</taxon>
        <taxon>Pseudomonadota</taxon>
        <taxon>Alphaproteobacteria</taxon>
        <taxon>Acetobacterales</taxon>
        <taxon>Acetobacteraceae</taxon>
        <taxon>Acetobacter</taxon>
    </lineage>
</organism>
<proteinExistence type="predicted"/>
<accession>A0A094ZL80</accession>
<dbReference type="EMBL" id="JOKM01000069">
    <property type="protein sequence ID" value="KGB23146.1"/>
    <property type="molecule type" value="Genomic_DNA"/>
</dbReference>
<reference evidence="1 2" key="1">
    <citation type="submission" date="2014-06" db="EMBL/GenBank/DDBJ databases">
        <title>Functional and comparative genomic analyses of the Drosophila gut microbiota identify candidate symbiosis factors.</title>
        <authorList>
            <person name="Newell P.D."/>
            <person name="Chaston J.M."/>
            <person name="Douglas A.E."/>
        </authorList>
    </citation>
    <scope>NUCLEOTIDE SEQUENCE [LARGE SCALE GENOMIC DNA]</scope>
    <source>
        <strain evidence="1 2">DmCS_006</strain>
    </source>
</reference>
<dbReference type="Proteomes" id="UP000029448">
    <property type="component" value="Unassembled WGS sequence"/>
</dbReference>
<gene>
    <name evidence="1" type="ORF">AtDm6_1794</name>
</gene>
<dbReference type="InterPro" id="IPR018759">
    <property type="entry name" value="BBP2_2"/>
</dbReference>
<dbReference type="PATRIC" id="fig|104102.7.peg.1773"/>
<dbReference type="SUPFAM" id="SSF56935">
    <property type="entry name" value="Porins"/>
    <property type="match status" value="1"/>
</dbReference>